<reference evidence="9 10" key="1">
    <citation type="submission" date="2015-01" db="EMBL/GenBank/DDBJ databases">
        <title>Draft genome of the acidophilic iron oxidizer Ferrimicrobium acidiphilum strain T23.</title>
        <authorList>
            <person name="Poehlein A."/>
            <person name="Eisen S."/>
            <person name="Schloemann M."/>
            <person name="Johnson B.D."/>
            <person name="Daniel R."/>
            <person name="Muehling M."/>
        </authorList>
    </citation>
    <scope>NUCLEOTIDE SEQUENCE [LARGE SCALE GENOMIC DNA]</scope>
    <source>
        <strain evidence="9 10">T23</strain>
    </source>
</reference>
<dbReference type="Pfam" id="PF19300">
    <property type="entry name" value="BPD_transp_1_N"/>
    <property type="match status" value="1"/>
</dbReference>
<dbReference type="GeneID" id="78373616"/>
<keyword evidence="5 7" id="KW-1133">Transmembrane helix</keyword>
<dbReference type="AlphaFoldDB" id="A0A0D8FQU3"/>
<comment type="similarity">
    <text evidence="7">Belongs to the binding-protein-dependent transport system permease family.</text>
</comment>
<evidence type="ECO:0000313" key="9">
    <source>
        <dbReference type="EMBL" id="KJE75643.1"/>
    </source>
</evidence>
<accession>A0A0D8FQU3</accession>
<evidence type="ECO:0000256" key="7">
    <source>
        <dbReference type="RuleBase" id="RU363032"/>
    </source>
</evidence>
<keyword evidence="6 7" id="KW-0472">Membrane</keyword>
<feature type="transmembrane region" description="Helical" evidence="7">
    <location>
        <begin position="123"/>
        <end position="144"/>
    </location>
</feature>
<comment type="subcellular location">
    <subcellularLocation>
        <location evidence="1 7">Cell membrane</location>
        <topology evidence="1 7">Multi-pass membrane protein</topology>
    </subcellularLocation>
</comment>
<evidence type="ECO:0000256" key="2">
    <source>
        <dbReference type="ARBA" id="ARBA00022448"/>
    </source>
</evidence>
<gene>
    <name evidence="9" type="primary">gsiC2</name>
    <name evidence="9" type="ORF">FEAC_26030</name>
</gene>
<name>A0A0D8FQU3_9ACTN</name>
<protein>
    <submittedName>
        <fullName evidence="9">Glutathione transport system permease protein GsiC</fullName>
    </submittedName>
</protein>
<dbReference type="PANTHER" id="PTHR43163">
    <property type="entry name" value="DIPEPTIDE TRANSPORT SYSTEM PERMEASE PROTEIN DPPB-RELATED"/>
    <property type="match status" value="1"/>
</dbReference>
<keyword evidence="4 7" id="KW-0812">Transmembrane</keyword>
<evidence type="ECO:0000256" key="4">
    <source>
        <dbReference type="ARBA" id="ARBA00022692"/>
    </source>
</evidence>
<sequence length="337" mass="35705">MQIAELPVVGDPTPQARANRHELLRFLIRRISSLLITMFLASVLIFWILNILPGKPAQVILGTQATPSSVAALTAKLGLNRPLVDQYVHWIYGLITLHLGNSYISSQPIAPVLGAALEVTGPLVLGGLLVGIIIAVPLGIASAVRHATKSGVVLSGLAQIGIAVPNFVLGILLIIVFAVDLKLLPASGFTTWSTSITGALQSLILPAISLGIVEGAILARYFRTSVVEVLEADYLRTARAKGLRPNQALIRHGLRNASIPVLTVLGLELSGLIIGAVVIEAVFTLPGLGSLLLSSVANRDLITVQDIVMLVATTVLVVNLIVDILYRIIDPRMGLRS</sequence>
<dbReference type="eggNOG" id="COG0601">
    <property type="taxonomic scope" value="Bacteria"/>
</dbReference>
<dbReference type="EMBL" id="JXUW01000033">
    <property type="protein sequence ID" value="KJE75643.1"/>
    <property type="molecule type" value="Genomic_DNA"/>
</dbReference>
<dbReference type="Pfam" id="PF00528">
    <property type="entry name" value="BPD_transp_1"/>
    <property type="match status" value="1"/>
</dbReference>
<keyword evidence="3" id="KW-1003">Cell membrane</keyword>
<dbReference type="InterPro" id="IPR035906">
    <property type="entry name" value="MetI-like_sf"/>
</dbReference>
<evidence type="ECO:0000313" key="10">
    <source>
        <dbReference type="Proteomes" id="UP000032336"/>
    </source>
</evidence>
<evidence type="ECO:0000259" key="8">
    <source>
        <dbReference type="PROSITE" id="PS50928"/>
    </source>
</evidence>
<evidence type="ECO:0000256" key="3">
    <source>
        <dbReference type="ARBA" id="ARBA00022475"/>
    </source>
</evidence>
<evidence type="ECO:0000256" key="1">
    <source>
        <dbReference type="ARBA" id="ARBA00004651"/>
    </source>
</evidence>
<feature type="transmembrane region" description="Helical" evidence="7">
    <location>
        <begin position="27"/>
        <end position="49"/>
    </location>
</feature>
<proteinExistence type="inferred from homology"/>
<dbReference type="PROSITE" id="PS50928">
    <property type="entry name" value="ABC_TM1"/>
    <property type="match status" value="1"/>
</dbReference>
<comment type="caution">
    <text evidence="9">The sequence shown here is derived from an EMBL/GenBank/DDBJ whole genome shotgun (WGS) entry which is preliminary data.</text>
</comment>
<keyword evidence="10" id="KW-1185">Reference proteome</keyword>
<feature type="transmembrane region" description="Helical" evidence="7">
    <location>
        <begin position="261"/>
        <end position="287"/>
    </location>
</feature>
<evidence type="ECO:0000256" key="5">
    <source>
        <dbReference type="ARBA" id="ARBA00022989"/>
    </source>
</evidence>
<keyword evidence="2 7" id="KW-0813">Transport</keyword>
<dbReference type="InterPro" id="IPR045621">
    <property type="entry name" value="BPD_transp_1_N"/>
</dbReference>
<dbReference type="RefSeq" id="WP_201773909.1">
    <property type="nucleotide sequence ID" value="NZ_JQKF01000043.1"/>
</dbReference>
<dbReference type="STRING" id="1121877.FEAC_26030"/>
<dbReference type="GO" id="GO:0005886">
    <property type="term" value="C:plasma membrane"/>
    <property type="evidence" value="ECO:0007669"/>
    <property type="project" value="UniProtKB-SubCell"/>
</dbReference>
<feature type="transmembrane region" description="Helical" evidence="7">
    <location>
        <begin position="156"/>
        <end position="179"/>
    </location>
</feature>
<dbReference type="SUPFAM" id="SSF161098">
    <property type="entry name" value="MetI-like"/>
    <property type="match status" value="1"/>
</dbReference>
<dbReference type="PANTHER" id="PTHR43163:SF6">
    <property type="entry name" value="DIPEPTIDE TRANSPORT SYSTEM PERMEASE PROTEIN DPPB-RELATED"/>
    <property type="match status" value="1"/>
</dbReference>
<feature type="domain" description="ABC transmembrane type-1" evidence="8">
    <location>
        <begin position="117"/>
        <end position="326"/>
    </location>
</feature>
<feature type="transmembrane region" description="Helical" evidence="7">
    <location>
        <begin position="307"/>
        <end position="329"/>
    </location>
</feature>
<dbReference type="CDD" id="cd06261">
    <property type="entry name" value="TM_PBP2"/>
    <property type="match status" value="1"/>
</dbReference>
<organism evidence="9 10">
    <name type="scientific">Ferrimicrobium acidiphilum DSM 19497</name>
    <dbReference type="NCBI Taxonomy" id="1121877"/>
    <lineage>
        <taxon>Bacteria</taxon>
        <taxon>Bacillati</taxon>
        <taxon>Actinomycetota</taxon>
        <taxon>Acidimicrobiia</taxon>
        <taxon>Acidimicrobiales</taxon>
        <taxon>Acidimicrobiaceae</taxon>
        <taxon>Ferrimicrobium</taxon>
    </lineage>
</organism>
<dbReference type="Proteomes" id="UP000032336">
    <property type="component" value="Unassembled WGS sequence"/>
</dbReference>
<dbReference type="GO" id="GO:0071916">
    <property type="term" value="F:dipeptide transmembrane transporter activity"/>
    <property type="evidence" value="ECO:0007669"/>
    <property type="project" value="TreeGrafter"/>
</dbReference>
<evidence type="ECO:0000256" key="6">
    <source>
        <dbReference type="ARBA" id="ARBA00023136"/>
    </source>
</evidence>
<feature type="transmembrane region" description="Helical" evidence="7">
    <location>
        <begin position="199"/>
        <end position="219"/>
    </location>
</feature>
<dbReference type="InterPro" id="IPR000515">
    <property type="entry name" value="MetI-like"/>
</dbReference>
<dbReference type="Gene3D" id="1.10.3720.10">
    <property type="entry name" value="MetI-like"/>
    <property type="match status" value="1"/>
</dbReference>